<dbReference type="PROSITE" id="PS50887">
    <property type="entry name" value="GGDEF"/>
    <property type="match status" value="1"/>
</dbReference>
<organism evidence="4 5">
    <name type="scientific">Devosia oryziradicis</name>
    <dbReference type="NCBI Taxonomy" id="2801335"/>
    <lineage>
        <taxon>Bacteria</taxon>
        <taxon>Pseudomonadati</taxon>
        <taxon>Pseudomonadota</taxon>
        <taxon>Alphaproteobacteria</taxon>
        <taxon>Hyphomicrobiales</taxon>
        <taxon>Devosiaceae</taxon>
        <taxon>Devosia</taxon>
    </lineage>
</organism>
<dbReference type="SUPFAM" id="SSF55073">
    <property type="entry name" value="Nucleotide cyclase"/>
    <property type="match status" value="1"/>
</dbReference>
<feature type="domain" description="EAL" evidence="2">
    <location>
        <begin position="478"/>
        <end position="728"/>
    </location>
</feature>
<sequence>MKPRQSTLSRQITNLSIIFALALIVAVGCFGWWAASRIDDRSIARQARSIQTGLAEIEKRIPVEQNASAVWDDAVLNLRAGNASWIEENLTAWMSEYFGHDQIYILDNADRPVHAARNGAAVDPQDYDAIRSAAAPLLAALRETMAVASAGQSDSTAAVTGLGIEDVVALAGNKPAVISMRPVVPGTDAVQQSPGSEFIHISVREIDAEVAREISEKFAIEDLGYSGFEPQDGEKVASPILNDSGRIIGFFTWVPDEPAYTLIRDTAPALATALALAGLTAALLLRRLKRTSTMLEDSRAEASYLAFHDALTGVANRALFEDRLAQALGDMRRTGSSLALHYLDLDRFKHVNDTLGHPIGDELIKAAAQRLSACVSELDTVARIGGDEFAIIQVGLADNALALSLARTVVEVIGAPFELSGHEVRVGASVGVVVTSDPAASGEELMRQADIALYSAKGDGRGRYHLFVDEMDENVRDQRVLEMDLRFALTSETGLGLVYQPIYDTHSGRMAGAETLVRWDHPTRGKLSPALFIGLAEDRGLIDQLGMWVLTAACRFAQGSNLPWVAVNVSPLQFRDEKFADRVFGVLEQTGLAARRLELEITEGLLLQNSPLVQATLNRLRARGIRVALDDFGTGYSSISYLRTYGVDKLKIDQSFTAALATDQEIQGIVRSIIELGRAMHMQVTAEGVETAEQQRILAAMGCDQLQGYLLSKPVSAEQLVRSLAGKAAPAPADDIRRATA</sequence>
<dbReference type="InterPro" id="IPR052155">
    <property type="entry name" value="Biofilm_reg_signaling"/>
</dbReference>
<protein>
    <submittedName>
        <fullName evidence="4">Bifunctional diguanylate cyclase/phosphodiesterase</fullName>
    </submittedName>
</protein>
<gene>
    <name evidence="4" type="ORF">JI749_08030</name>
</gene>
<dbReference type="PROSITE" id="PS51257">
    <property type="entry name" value="PROKAR_LIPOPROTEIN"/>
    <property type="match status" value="1"/>
</dbReference>
<dbReference type="InterPro" id="IPR000160">
    <property type="entry name" value="GGDEF_dom"/>
</dbReference>
<dbReference type="InterPro" id="IPR029787">
    <property type="entry name" value="Nucleotide_cyclase"/>
</dbReference>
<keyword evidence="1" id="KW-0812">Transmembrane</keyword>
<dbReference type="NCBIfam" id="TIGR00254">
    <property type="entry name" value="GGDEF"/>
    <property type="match status" value="1"/>
</dbReference>
<keyword evidence="1" id="KW-0472">Membrane</keyword>
<dbReference type="CDD" id="cd01948">
    <property type="entry name" value="EAL"/>
    <property type="match status" value="1"/>
</dbReference>
<dbReference type="EMBL" id="CP068047">
    <property type="protein sequence ID" value="QQR37546.1"/>
    <property type="molecule type" value="Genomic_DNA"/>
</dbReference>
<evidence type="ECO:0000256" key="1">
    <source>
        <dbReference type="SAM" id="Phobius"/>
    </source>
</evidence>
<dbReference type="SMART" id="SM00267">
    <property type="entry name" value="GGDEF"/>
    <property type="match status" value="1"/>
</dbReference>
<feature type="domain" description="GGDEF" evidence="3">
    <location>
        <begin position="336"/>
        <end position="469"/>
    </location>
</feature>
<dbReference type="CDD" id="cd01949">
    <property type="entry name" value="GGDEF"/>
    <property type="match status" value="1"/>
</dbReference>
<name>A0ABX7BZZ8_9HYPH</name>
<evidence type="ECO:0000259" key="2">
    <source>
        <dbReference type="PROSITE" id="PS50883"/>
    </source>
</evidence>
<dbReference type="Pfam" id="PF00990">
    <property type="entry name" value="GGDEF"/>
    <property type="match status" value="1"/>
</dbReference>
<reference evidence="4 5" key="1">
    <citation type="submission" date="2021-01" db="EMBL/GenBank/DDBJ databases">
        <title>Genome seq and assembly of Devosia sp. G19.</title>
        <authorList>
            <person name="Chhetri G."/>
        </authorList>
    </citation>
    <scope>NUCLEOTIDE SEQUENCE [LARGE SCALE GENOMIC DNA]</scope>
    <source>
        <strain evidence="4 5">G19</strain>
    </source>
</reference>
<dbReference type="InterPro" id="IPR035919">
    <property type="entry name" value="EAL_sf"/>
</dbReference>
<dbReference type="RefSeq" id="WP_201662002.1">
    <property type="nucleotide sequence ID" value="NZ_CP068047.1"/>
</dbReference>
<dbReference type="SMART" id="SM00052">
    <property type="entry name" value="EAL"/>
    <property type="match status" value="1"/>
</dbReference>
<dbReference type="Gene3D" id="3.30.70.270">
    <property type="match status" value="1"/>
</dbReference>
<dbReference type="PANTHER" id="PTHR44757:SF2">
    <property type="entry name" value="BIOFILM ARCHITECTURE MAINTENANCE PROTEIN MBAA"/>
    <property type="match status" value="1"/>
</dbReference>
<dbReference type="InterPro" id="IPR043128">
    <property type="entry name" value="Rev_trsase/Diguanyl_cyclase"/>
</dbReference>
<dbReference type="Pfam" id="PF00563">
    <property type="entry name" value="EAL"/>
    <property type="match status" value="1"/>
</dbReference>
<dbReference type="Pfam" id="PF05228">
    <property type="entry name" value="CHASE4"/>
    <property type="match status" value="1"/>
</dbReference>
<dbReference type="Gene3D" id="3.20.20.450">
    <property type="entry name" value="EAL domain"/>
    <property type="match status" value="1"/>
</dbReference>
<keyword evidence="1" id="KW-1133">Transmembrane helix</keyword>
<dbReference type="InterPro" id="IPR001633">
    <property type="entry name" value="EAL_dom"/>
</dbReference>
<dbReference type="PROSITE" id="PS50883">
    <property type="entry name" value="EAL"/>
    <property type="match status" value="1"/>
</dbReference>
<dbReference type="InterPro" id="IPR007892">
    <property type="entry name" value="CHASE4"/>
</dbReference>
<dbReference type="SUPFAM" id="SSF141868">
    <property type="entry name" value="EAL domain-like"/>
    <property type="match status" value="1"/>
</dbReference>
<feature type="transmembrane region" description="Helical" evidence="1">
    <location>
        <begin position="12"/>
        <end position="35"/>
    </location>
</feature>
<keyword evidence="5" id="KW-1185">Reference proteome</keyword>
<evidence type="ECO:0000313" key="4">
    <source>
        <dbReference type="EMBL" id="QQR37546.1"/>
    </source>
</evidence>
<evidence type="ECO:0000259" key="3">
    <source>
        <dbReference type="PROSITE" id="PS50887"/>
    </source>
</evidence>
<dbReference type="PANTHER" id="PTHR44757">
    <property type="entry name" value="DIGUANYLATE CYCLASE DGCP"/>
    <property type="match status" value="1"/>
</dbReference>
<dbReference type="Proteomes" id="UP000595460">
    <property type="component" value="Chromosome"/>
</dbReference>
<accession>A0ABX7BZZ8</accession>
<proteinExistence type="predicted"/>
<evidence type="ECO:0000313" key="5">
    <source>
        <dbReference type="Proteomes" id="UP000595460"/>
    </source>
</evidence>